<evidence type="ECO:0000313" key="2">
    <source>
        <dbReference type="Proteomes" id="UP000031847"/>
    </source>
</evidence>
<name>A0A0B8QPI1_LACLL</name>
<comment type="caution">
    <text evidence="1">The sequence shown here is derived from an EMBL/GenBank/DDBJ whole genome shotgun (WGS) entry which is preliminary data.</text>
</comment>
<protein>
    <recommendedName>
        <fullName evidence="3">Prophage protein</fullName>
    </recommendedName>
</protein>
<accession>A0A0B8QPI1</accession>
<dbReference type="Proteomes" id="UP000031847">
    <property type="component" value="Unassembled WGS sequence"/>
</dbReference>
<dbReference type="EMBL" id="BBSI01000056">
    <property type="protein sequence ID" value="GAM82010.1"/>
    <property type="molecule type" value="Genomic_DNA"/>
</dbReference>
<sequence length="92" mass="10188">MVLILVITLNKGETMKILKSNILQYVGETGTADIPTGNIKGNVNEDGSFKLEVTVFNANEFFSEETQRIELTEFFNQILDKSKEISGGASKE</sequence>
<gene>
    <name evidence="1" type="ORF">JCM5805K_3145</name>
</gene>
<reference evidence="1 2" key="1">
    <citation type="submission" date="2015-01" db="EMBL/GenBank/DDBJ databases">
        <title>Lactococcus lactis subsp.lactis JCM 5805 whole genome shotgun sequence.</title>
        <authorList>
            <person name="Fujii T."/>
            <person name="Tomita Y."/>
            <person name="Ikushima S."/>
            <person name="Fujiwara D."/>
        </authorList>
    </citation>
    <scope>NUCLEOTIDE SEQUENCE [LARGE SCALE GENOMIC DNA]</scope>
    <source>
        <strain evidence="1 2">JCM 5805</strain>
    </source>
</reference>
<evidence type="ECO:0008006" key="3">
    <source>
        <dbReference type="Google" id="ProtNLM"/>
    </source>
</evidence>
<organism evidence="1 2">
    <name type="scientific">Lactococcus lactis subsp. lactis</name>
    <name type="common">Streptococcus lactis</name>
    <dbReference type="NCBI Taxonomy" id="1360"/>
    <lineage>
        <taxon>Bacteria</taxon>
        <taxon>Bacillati</taxon>
        <taxon>Bacillota</taxon>
        <taxon>Bacilli</taxon>
        <taxon>Lactobacillales</taxon>
        <taxon>Streptococcaceae</taxon>
        <taxon>Lactococcus</taxon>
    </lineage>
</organism>
<evidence type="ECO:0000313" key="1">
    <source>
        <dbReference type="EMBL" id="GAM82010.1"/>
    </source>
</evidence>
<proteinExistence type="predicted"/>
<dbReference type="AlphaFoldDB" id="A0A0B8QPI1"/>